<keyword evidence="3" id="KW-0812">Transmembrane</keyword>
<reference evidence="5 6" key="1">
    <citation type="submission" date="2022-09" db="EMBL/GenBank/DDBJ databases">
        <authorList>
            <person name="Han X.L."/>
            <person name="Wang Q."/>
            <person name="Lu T."/>
        </authorList>
    </citation>
    <scope>NUCLEOTIDE SEQUENCE [LARGE SCALE GENOMIC DNA]</scope>
    <source>
        <strain evidence="5 6">WQ 127069</strain>
    </source>
</reference>
<sequence length="205" mass="23297">MQPFVHKYGFKLLVTLMLAGMVVSVFFWINRSPTLPVIKQAPNFTLNKLDGHKFNMSDSNGKVRLVEFMFTSCPDICPLTTYNMVKLQEDLKKNNQWGDQVQFLSVTFDPVKDTPEVFQQYGDRMRMDYSGWTLLTGTEAETAAVAKSFGVLVQKMPDGQFMHTVTSLFLIDGSGNIRKIFAMGEQMDNQEILQSIRQLTSSTLK</sequence>
<keyword evidence="6" id="KW-1185">Reference proteome</keyword>
<evidence type="ECO:0000256" key="1">
    <source>
        <dbReference type="ARBA" id="ARBA00010996"/>
    </source>
</evidence>
<dbReference type="RefSeq" id="WP_262684414.1">
    <property type="nucleotide sequence ID" value="NZ_JAOQIO010000038.1"/>
</dbReference>
<keyword evidence="3" id="KW-0472">Membrane</keyword>
<feature type="transmembrane region" description="Helical" evidence="3">
    <location>
        <begin position="12"/>
        <end position="29"/>
    </location>
</feature>
<protein>
    <submittedName>
        <fullName evidence="5">SCO family protein</fullName>
    </submittedName>
</protein>
<evidence type="ECO:0000256" key="3">
    <source>
        <dbReference type="SAM" id="Phobius"/>
    </source>
</evidence>
<evidence type="ECO:0000313" key="5">
    <source>
        <dbReference type="EMBL" id="MCU6793102.1"/>
    </source>
</evidence>
<dbReference type="EMBL" id="JAOQIO010000038">
    <property type="protein sequence ID" value="MCU6793102.1"/>
    <property type="molecule type" value="Genomic_DNA"/>
</dbReference>
<keyword evidence="3" id="KW-1133">Transmembrane helix</keyword>
<dbReference type="PROSITE" id="PS51352">
    <property type="entry name" value="THIOREDOXIN_2"/>
    <property type="match status" value="1"/>
</dbReference>
<dbReference type="CDD" id="cd02968">
    <property type="entry name" value="SCO"/>
    <property type="match status" value="1"/>
</dbReference>
<dbReference type="Pfam" id="PF02630">
    <property type="entry name" value="SCO1-SenC"/>
    <property type="match status" value="1"/>
</dbReference>
<feature type="domain" description="Thioredoxin" evidence="4">
    <location>
        <begin position="35"/>
        <end position="201"/>
    </location>
</feature>
<dbReference type="SUPFAM" id="SSF52833">
    <property type="entry name" value="Thioredoxin-like"/>
    <property type="match status" value="1"/>
</dbReference>
<evidence type="ECO:0000313" key="6">
    <source>
        <dbReference type="Proteomes" id="UP001652445"/>
    </source>
</evidence>
<name>A0ABT2UES2_9BACL</name>
<accession>A0ABT2UES2</accession>
<evidence type="ECO:0000256" key="2">
    <source>
        <dbReference type="ARBA" id="ARBA00023008"/>
    </source>
</evidence>
<comment type="similarity">
    <text evidence="1">Belongs to the SCO1/2 family.</text>
</comment>
<dbReference type="InterPro" id="IPR036249">
    <property type="entry name" value="Thioredoxin-like_sf"/>
</dbReference>
<comment type="caution">
    <text evidence="5">The sequence shown here is derived from an EMBL/GenBank/DDBJ whole genome shotgun (WGS) entry which is preliminary data.</text>
</comment>
<dbReference type="InterPro" id="IPR013766">
    <property type="entry name" value="Thioredoxin_domain"/>
</dbReference>
<evidence type="ECO:0000259" key="4">
    <source>
        <dbReference type="PROSITE" id="PS51352"/>
    </source>
</evidence>
<dbReference type="PANTHER" id="PTHR12151">
    <property type="entry name" value="ELECTRON TRANSPORT PROTIN SCO1/SENC FAMILY MEMBER"/>
    <property type="match status" value="1"/>
</dbReference>
<dbReference type="PANTHER" id="PTHR12151:SF25">
    <property type="entry name" value="LINALOOL DEHYDRATASE_ISOMERASE DOMAIN-CONTAINING PROTEIN"/>
    <property type="match status" value="1"/>
</dbReference>
<gene>
    <name evidence="5" type="ORF">OB236_13340</name>
</gene>
<organism evidence="5 6">
    <name type="scientific">Paenibacillus baimaensis</name>
    <dbReference type="NCBI Taxonomy" id="2982185"/>
    <lineage>
        <taxon>Bacteria</taxon>
        <taxon>Bacillati</taxon>
        <taxon>Bacillota</taxon>
        <taxon>Bacilli</taxon>
        <taxon>Bacillales</taxon>
        <taxon>Paenibacillaceae</taxon>
        <taxon>Paenibacillus</taxon>
    </lineage>
</organism>
<proteinExistence type="inferred from homology"/>
<dbReference type="Proteomes" id="UP001652445">
    <property type="component" value="Unassembled WGS sequence"/>
</dbReference>
<dbReference type="Gene3D" id="3.40.30.10">
    <property type="entry name" value="Glutaredoxin"/>
    <property type="match status" value="1"/>
</dbReference>
<dbReference type="InterPro" id="IPR003782">
    <property type="entry name" value="SCO1/SenC"/>
</dbReference>
<keyword evidence="2" id="KW-0186">Copper</keyword>